<gene>
    <name evidence="3" type="ORF">BGC33_04490</name>
</gene>
<reference evidence="4" key="1">
    <citation type="submission" date="2016-09" db="EMBL/GenBank/DDBJ databases">
        <title>Genome Sequence of Bathymodiolus thermophilus sulfur-oxidizing gill endosymbiont.</title>
        <authorList>
            <person name="Ponnudurai R."/>
            <person name="Kleiner M."/>
            <person name="Sayavedra L."/>
            <person name="Thuermer A."/>
            <person name="Felbeck H."/>
            <person name="Schlueter R."/>
            <person name="Schweder T."/>
            <person name="Markert S."/>
        </authorList>
    </citation>
    <scope>NUCLEOTIDE SEQUENCE [LARGE SCALE GENOMIC DNA]</scope>
    <source>
        <strain evidence="4">BAT/CrabSpa'14</strain>
    </source>
</reference>
<feature type="domain" description="Lcl C-terminal" evidence="2">
    <location>
        <begin position="44"/>
        <end position="166"/>
    </location>
</feature>
<proteinExistence type="predicted"/>
<comment type="caution">
    <text evidence="3">The sequence shown here is derived from an EMBL/GenBank/DDBJ whole genome shotgun (WGS) entry which is preliminary data.</text>
</comment>
<dbReference type="Proteomes" id="UP000182798">
    <property type="component" value="Unassembled WGS sequence"/>
</dbReference>
<name>A0A1J5TVB0_9GAMM</name>
<dbReference type="AlphaFoldDB" id="A0A1J5TVB0"/>
<sequence>MKKTILFLMINLMFLANNYLLAQTCKNYIRNEWLDSRYTDHGNGTVTDNQTDLMWKKCIQGLSGNNCDEGTGNMYNWKEALQLASNHSFASHNDWRLPNIKELNSLVARHCYSPSINLSFFPNTSSPLWSSSPRANHSSNAWRLHLDYGSDNYGDRNSAVFVRLVRSKQ</sequence>
<organism evidence="3 4">
    <name type="scientific">Bathymodiolus thermophilus thioautotrophic gill symbiont</name>
    <dbReference type="NCBI Taxonomy" id="2360"/>
    <lineage>
        <taxon>Bacteria</taxon>
        <taxon>Pseudomonadati</taxon>
        <taxon>Pseudomonadota</taxon>
        <taxon>Gammaproteobacteria</taxon>
        <taxon>sulfur-oxidizing symbionts</taxon>
    </lineage>
</organism>
<evidence type="ECO:0000259" key="2">
    <source>
        <dbReference type="Pfam" id="PF07603"/>
    </source>
</evidence>
<keyword evidence="1" id="KW-0732">Signal</keyword>
<feature type="chain" id="PRO_5009635847" description="Lcl C-terminal domain-containing protein" evidence="1">
    <location>
        <begin position="23"/>
        <end position="169"/>
    </location>
</feature>
<dbReference type="OrthoDB" id="9793251at2"/>
<protein>
    <recommendedName>
        <fullName evidence="2">Lcl C-terminal domain-containing protein</fullName>
    </recommendedName>
</protein>
<dbReference type="RefSeq" id="WP_071564229.1">
    <property type="nucleotide sequence ID" value="NZ_MIQH01000525.1"/>
</dbReference>
<dbReference type="EMBL" id="MIQH01000525">
    <property type="protein sequence ID" value="OIR24752.1"/>
    <property type="molecule type" value="Genomic_DNA"/>
</dbReference>
<feature type="signal peptide" evidence="1">
    <location>
        <begin position="1"/>
        <end position="22"/>
    </location>
</feature>
<dbReference type="PANTHER" id="PTHR35812:SF1">
    <property type="entry name" value="LIPOPROTEIN"/>
    <property type="match status" value="1"/>
</dbReference>
<evidence type="ECO:0000313" key="3">
    <source>
        <dbReference type="EMBL" id="OIR24752.1"/>
    </source>
</evidence>
<dbReference type="InterPro" id="IPR011460">
    <property type="entry name" value="Lcl_C"/>
</dbReference>
<evidence type="ECO:0000256" key="1">
    <source>
        <dbReference type="SAM" id="SignalP"/>
    </source>
</evidence>
<evidence type="ECO:0000313" key="4">
    <source>
        <dbReference type="Proteomes" id="UP000182798"/>
    </source>
</evidence>
<dbReference type="PANTHER" id="PTHR35812">
    <property type="entry name" value="LIPOPROTEIN"/>
    <property type="match status" value="1"/>
</dbReference>
<dbReference type="Pfam" id="PF07603">
    <property type="entry name" value="Lcl_C"/>
    <property type="match status" value="1"/>
</dbReference>
<accession>A0A1J5TVB0</accession>